<dbReference type="Gene3D" id="3.90.190.10">
    <property type="entry name" value="Protein tyrosine phosphatase superfamily"/>
    <property type="match status" value="1"/>
</dbReference>
<dbReference type="PROSITE" id="PS50056">
    <property type="entry name" value="TYR_PHOSPHATASE_2"/>
    <property type="match status" value="1"/>
</dbReference>
<dbReference type="PANTHER" id="PTHR10367:SF9">
    <property type="entry name" value="DUAL-SPECIFICITY PHOSPHATASE 11 (RNA_RNP COMPLEX 1-INTERACTING)"/>
    <property type="match status" value="1"/>
</dbReference>
<dbReference type="KEGG" id="apln:108739395"/>
<evidence type="ECO:0000259" key="2">
    <source>
        <dbReference type="PROSITE" id="PS50056"/>
    </source>
</evidence>
<dbReference type="STRING" id="224129.A0A1W4WY52"/>
<dbReference type="SUPFAM" id="SSF52799">
    <property type="entry name" value="(Phosphotyrosine protein) phosphatases II"/>
    <property type="match status" value="1"/>
</dbReference>
<dbReference type="InterPro" id="IPR000387">
    <property type="entry name" value="Tyr_Pase_dom"/>
</dbReference>
<dbReference type="InterPro" id="IPR000340">
    <property type="entry name" value="Dual-sp_phosphatase_cat-dom"/>
</dbReference>
<dbReference type="Proteomes" id="UP000192223">
    <property type="component" value="Unplaced"/>
</dbReference>
<evidence type="ECO:0000313" key="5">
    <source>
        <dbReference type="RefSeq" id="XP_025828871.1"/>
    </source>
</evidence>
<feature type="compositionally biased region" description="Basic and acidic residues" evidence="1">
    <location>
        <begin position="284"/>
        <end position="303"/>
    </location>
</feature>
<protein>
    <submittedName>
        <fullName evidence="4">RNA/RNP complex-1-interacting phosphatase isoform X1</fullName>
    </submittedName>
    <submittedName>
        <fullName evidence="5">RNA/RNP complex-1-interacting phosphatase isoform X2</fullName>
    </submittedName>
</protein>
<dbReference type="OrthoDB" id="200924at2759"/>
<evidence type="ECO:0000313" key="4">
    <source>
        <dbReference type="RefSeq" id="XP_018328779.1"/>
    </source>
</evidence>
<dbReference type="GO" id="GO:0004651">
    <property type="term" value="F:polynucleotide 5'-phosphatase activity"/>
    <property type="evidence" value="ECO:0007669"/>
    <property type="project" value="TreeGrafter"/>
</dbReference>
<organism evidence="3 4">
    <name type="scientific">Agrilus planipennis</name>
    <name type="common">Emerald ash borer</name>
    <name type="synonym">Agrilus marcopoli</name>
    <dbReference type="NCBI Taxonomy" id="224129"/>
    <lineage>
        <taxon>Eukaryota</taxon>
        <taxon>Metazoa</taxon>
        <taxon>Ecdysozoa</taxon>
        <taxon>Arthropoda</taxon>
        <taxon>Hexapoda</taxon>
        <taxon>Insecta</taxon>
        <taxon>Pterygota</taxon>
        <taxon>Neoptera</taxon>
        <taxon>Endopterygota</taxon>
        <taxon>Coleoptera</taxon>
        <taxon>Polyphaga</taxon>
        <taxon>Elateriformia</taxon>
        <taxon>Buprestoidea</taxon>
        <taxon>Buprestidae</taxon>
        <taxon>Agrilinae</taxon>
        <taxon>Agrilus</taxon>
    </lineage>
</organism>
<dbReference type="InterPro" id="IPR029021">
    <property type="entry name" value="Prot-tyrosine_phosphatase-like"/>
</dbReference>
<reference evidence="4 5" key="1">
    <citation type="submission" date="2025-04" db="UniProtKB">
        <authorList>
            <consortium name="RefSeq"/>
        </authorList>
    </citation>
    <scope>IDENTIFICATION</scope>
    <source>
        <tissue evidence="4 5">Entire body</tissue>
    </source>
</reference>
<evidence type="ECO:0000256" key="1">
    <source>
        <dbReference type="SAM" id="MobiDB-lite"/>
    </source>
</evidence>
<feature type="compositionally biased region" description="Low complexity" evidence="1">
    <location>
        <begin position="269"/>
        <end position="280"/>
    </location>
</feature>
<feature type="compositionally biased region" description="Basic and acidic residues" evidence="1">
    <location>
        <begin position="330"/>
        <end position="346"/>
    </location>
</feature>
<accession>A0A1W4WY52</accession>
<feature type="compositionally biased region" description="Basic and acidic residues" evidence="1">
    <location>
        <begin position="253"/>
        <end position="265"/>
    </location>
</feature>
<dbReference type="AlphaFoldDB" id="A0A1W4WY52"/>
<sequence>MVKNKMPEGWVDYTAIGDKVTGTCFLPFKVPLKETILQHSRVSDDEWFTPSILLQKVPNLKLVIDLTNTDRYYNVKDITGNGVFHVKIKCPGGGTLPAARFLDRFYSVVDNFVAEYGNDHVIGVHCTHGLNRTGYFVCKYMATRMRILPEQAIKDFQMARGHTMNRPILIDDILNIFNTTTELRVENYFNTLGVSEFNFRNAVEKRAINKNRFDRNRGRERDERNFGSREIVNWRIKSTSKCTSKFFRSWRRSDPQTAREYERNRKNFSKSLTDSTSNSSWQQCDRRGNGGGKNDRRYSGERPKVKKQFKRGGTCRSISNEHFYSQRPSTSDRRNNEECRTINDEG</sequence>
<dbReference type="Pfam" id="PF00782">
    <property type="entry name" value="DSPc"/>
    <property type="match status" value="1"/>
</dbReference>
<dbReference type="PANTHER" id="PTHR10367">
    <property type="entry name" value="MRNA-CAPPING ENZYME"/>
    <property type="match status" value="1"/>
</dbReference>
<evidence type="ECO:0000313" key="3">
    <source>
        <dbReference type="Proteomes" id="UP000192223"/>
    </source>
</evidence>
<feature type="compositionally biased region" description="Polar residues" evidence="1">
    <location>
        <begin position="316"/>
        <end position="329"/>
    </location>
</feature>
<gene>
    <name evidence="4 5" type="primary">LOC108739395</name>
</gene>
<dbReference type="InterPro" id="IPR051029">
    <property type="entry name" value="mRNA_Capping_Enz/RNA_Phosphat"/>
</dbReference>
<name>A0A1W4WY52_AGRPL</name>
<dbReference type="RefSeq" id="XP_018328779.1">
    <property type="nucleotide sequence ID" value="XM_018473277.2"/>
</dbReference>
<dbReference type="GeneID" id="108739395"/>
<dbReference type="InterPro" id="IPR016130">
    <property type="entry name" value="Tyr_Pase_AS"/>
</dbReference>
<proteinExistence type="predicted"/>
<keyword evidence="3" id="KW-1185">Reference proteome</keyword>
<dbReference type="RefSeq" id="XP_025828871.1">
    <property type="nucleotide sequence ID" value="XM_025973086.1"/>
</dbReference>
<dbReference type="PROSITE" id="PS00383">
    <property type="entry name" value="TYR_PHOSPHATASE_1"/>
    <property type="match status" value="1"/>
</dbReference>
<feature type="region of interest" description="Disordered" evidence="1">
    <location>
        <begin position="253"/>
        <end position="346"/>
    </location>
</feature>
<feature type="domain" description="Tyrosine specific protein phosphatases" evidence="2">
    <location>
        <begin position="103"/>
        <end position="160"/>
    </location>
</feature>